<evidence type="ECO:0000256" key="13">
    <source>
        <dbReference type="ARBA" id="ARBA00022842"/>
    </source>
</evidence>
<dbReference type="InterPro" id="IPR012295">
    <property type="entry name" value="TBP_dom_sf"/>
</dbReference>
<dbReference type="GO" id="GO:0043137">
    <property type="term" value="P:DNA replication, removal of RNA primer"/>
    <property type="evidence" value="ECO:0007669"/>
    <property type="project" value="TreeGrafter"/>
</dbReference>
<comment type="cofactor">
    <cofactor evidence="2">
        <name>Mg(2+)</name>
        <dbReference type="ChEBI" id="CHEBI:18420"/>
    </cofactor>
</comment>
<comment type="catalytic activity">
    <reaction evidence="1 14 15">
        <text>Endonucleolytic cleavage to 5'-phosphomonoester.</text>
        <dbReference type="EC" id="3.1.26.4"/>
    </reaction>
</comment>
<dbReference type="Pfam" id="PF01351">
    <property type="entry name" value="RNase_HII"/>
    <property type="match status" value="1"/>
</dbReference>
<dbReference type="GO" id="GO:0006298">
    <property type="term" value="P:mismatch repair"/>
    <property type="evidence" value="ECO:0007669"/>
    <property type="project" value="TreeGrafter"/>
</dbReference>
<evidence type="ECO:0000256" key="15">
    <source>
        <dbReference type="PROSITE-ProRule" id="PRU01319"/>
    </source>
</evidence>
<dbReference type="Pfam" id="PF11858">
    <property type="entry name" value="DUF3378"/>
    <property type="match status" value="1"/>
</dbReference>
<evidence type="ECO:0000256" key="11">
    <source>
        <dbReference type="ARBA" id="ARBA00022759"/>
    </source>
</evidence>
<dbReference type="GO" id="GO:0004523">
    <property type="term" value="F:RNA-DNA hybrid ribonuclease activity"/>
    <property type="evidence" value="ECO:0007669"/>
    <property type="project" value="UniProtKB-UniRule"/>
</dbReference>
<dbReference type="Gene3D" id="3.30.420.10">
    <property type="entry name" value="Ribonuclease H-like superfamily/Ribonuclease H"/>
    <property type="match status" value="1"/>
</dbReference>
<dbReference type="NCBIfam" id="TIGR00716">
    <property type="entry name" value="rnhC"/>
    <property type="match status" value="1"/>
</dbReference>
<evidence type="ECO:0000313" key="18">
    <source>
        <dbReference type="Proteomes" id="UP000602076"/>
    </source>
</evidence>
<name>A0A927HCF1_9BACI</name>
<dbReference type="Proteomes" id="UP000602076">
    <property type="component" value="Unassembled WGS sequence"/>
</dbReference>
<evidence type="ECO:0000256" key="10">
    <source>
        <dbReference type="ARBA" id="ARBA00022723"/>
    </source>
</evidence>
<evidence type="ECO:0000256" key="3">
    <source>
        <dbReference type="ARBA" id="ARBA00004065"/>
    </source>
</evidence>
<dbReference type="CDD" id="cd06590">
    <property type="entry name" value="RNase_HII_bacteria_HIII_like"/>
    <property type="match status" value="1"/>
</dbReference>
<evidence type="ECO:0000259" key="16">
    <source>
        <dbReference type="PROSITE" id="PS51975"/>
    </source>
</evidence>
<evidence type="ECO:0000313" key="17">
    <source>
        <dbReference type="EMBL" id="MBD3108368.1"/>
    </source>
</evidence>
<dbReference type="Gene3D" id="3.30.310.10">
    <property type="entry name" value="TATA-Binding Protein"/>
    <property type="match status" value="1"/>
</dbReference>
<evidence type="ECO:0000256" key="1">
    <source>
        <dbReference type="ARBA" id="ARBA00000077"/>
    </source>
</evidence>
<dbReference type="CDD" id="cd14796">
    <property type="entry name" value="RNAse_HIII_N"/>
    <property type="match status" value="1"/>
</dbReference>
<evidence type="ECO:0000256" key="2">
    <source>
        <dbReference type="ARBA" id="ARBA00001946"/>
    </source>
</evidence>
<comment type="function">
    <text evidence="3 14">Endonuclease that specifically degrades the RNA of RNA-DNA hybrids.</text>
</comment>
<protein>
    <recommendedName>
        <fullName evidence="7 14">Ribonuclease HIII</fullName>
        <shortName evidence="14">RNase HIII</shortName>
        <ecNumber evidence="6 14">3.1.26.4</ecNumber>
    </recommendedName>
</protein>
<dbReference type="PROSITE" id="PS51975">
    <property type="entry name" value="RNASE_H_2"/>
    <property type="match status" value="1"/>
</dbReference>
<dbReference type="GO" id="GO:0003723">
    <property type="term" value="F:RNA binding"/>
    <property type="evidence" value="ECO:0007669"/>
    <property type="project" value="UniProtKB-UniRule"/>
</dbReference>
<dbReference type="RefSeq" id="WP_190997914.1">
    <property type="nucleotide sequence ID" value="NZ_JACXSI010000017.1"/>
</dbReference>
<feature type="binding site" evidence="14 15">
    <location>
        <position position="207"/>
    </location>
    <ligand>
        <name>a divalent metal cation</name>
        <dbReference type="ChEBI" id="CHEBI:60240"/>
    </ligand>
</feature>
<dbReference type="PANTHER" id="PTHR10954:SF23">
    <property type="entry name" value="RIBONUCLEASE"/>
    <property type="match status" value="1"/>
</dbReference>
<dbReference type="InterPro" id="IPR024567">
    <property type="entry name" value="RNase_HII/HIII_dom"/>
</dbReference>
<evidence type="ECO:0000256" key="8">
    <source>
        <dbReference type="ARBA" id="ARBA00022490"/>
    </source>
</evidence>
<evidence type="ECO:0000256" key="7">
    <source>
        <dbReference type="ARBA" id="ARBA00021407"/>
    </source>
</evidence>
<feature type="binding site" evidence="14 15">
    <location>
        <position position="102"/>
    </location>
    <ligand>
        <name>a divalent metal cation</name>
        <dbReference type="ChEBI" id="CHEBI:60240"/>
    </ligand>
</feature>
<sequence>MANVVLQMKAATIEEMKHYYINQLGDKLPPGSVFTAKTPKCNITAYKSGKVLFQGAGAESEAMNWQKEQIQAGPAAVKKSSVKQHSYSPPANIGQLNIIGSDEVGTGDYFGPITVAAVYADRSTIPLLKELGVRDSKNIKDPEILQIAGQLKHAVPFSLLSLDNTKYNALQAKGMSQGKMKAYLHNLAIKKLIEKIKPVTAEGILIDQFAKPDIFFGYLKDQEMFEADNIYLSTGGESIHVSVAAASILARAAFVKKFEELSKQAGFVIPKGAGPAVDQAAAKLIQQKGIASLNTFTKQHFANTEKAKKLLQKKGHMK</sequence>
<dbReference type="HAMAP" id="MF_00053">
    <property type="entry name" value="RNase_HIII"/>
    <property type="match status" value="1"/>
</dbReference>
<feature type="domain" description="RNase H type-2" evidence="16">
    <location>
        <begin position="96"/>
        <end position="313"/>
    </location>
</feature>
<keyword evidence="18" id="KW-1185">Reference proteome</keyword>
<keyword evidence="10 14" id="KW-0479">Metal-binding</keyword>
<comment type="cofactor">
    <cofactor evidence="14 15">
        <name>Mn(2+)</name>
        <dbReference type="ChEBI" id="CHEBI:29035"/>
    </cofactor>
    <cofactor evidence="14 15">
        <name>Mg(2+)</name>
        <dbReference type="ChEBI" id="CHEBI:18420"/>
    </cofactor>
    <text evidence="14 15">Manganese or magnesium. Binds 1 divalent metal ion per monomer in the absence of substrate. May bind a second metal ion after substrate binding.</text>
</comment>
<feature type="binding site" evidence="14 15">
    <location>
        <position position="103"/>
    </location>
    <ligand>
        <name>a divalent metal cation</name>
        <dbReference type="ChEBI" id="CHEBI:60240"/>
    </ligand>
</feature>
<evidence type="ECO:0000256" key="9">
    <source>
        <dbReference type="ARBA" id="ARBA00022722"/>
    </source>
</evidence>
<dbReference type="InterPro" id="IPR012337">
    <property type="entry name" value="RNaseH-like_sf"/>
</dbReference>
<keyword evidence="8 14" id="KW-0963">Cytoplasm</keyword>
<evidence type="ECO:0000256" key="5">
    <source>
        <dbReference type="ARBA" id="ARBA00008378"/>
    </source>
</evidence>
<accession>A0A927HCF1</accession>
<dbReference type="SUPFAM" id="SSF53098">
    <property type="entry name" value="Ribonuclease H-like"/>
    <property type="match status" value="1"/>
</dbReference>
<evidence type="ECO:0000256" key="12">
    <source>
        <dbReference type="ARBA" id="ARBA00022801"/>
    </source>
</evidence>
<dbReference type="GO" id="GO:0000287">
    <property type="term" value="F:magnesium ion binding"/>
    <property type="evidence" value="ECO:0007669"/>
    <property type="project" value="UniProtKB-UniRule"/>
</dbReference>
<dbReference type="PANTHER" id="PTHR10954">
    <property type="entry name" value="RIBONUCLEASE H2 SUBUNIT A"/>
    <property type="match status" value="1"/>
</dbReference>
<dbReference type="InterPro" id="IPR001352">
    <property type="entry name" value="RNase_HII/HIII"/>
</dbReference>
<dbReference type="GO" id="GO:0032299">
    <property type="term" value="C:ribonuclease H2 complex"/>
    <property type="evidence" value="ECO:0007669"/>
    <property type="project" value="TreeGrafter"/>
</dbReference>
<comment type="caution">
    <text evidence="17">The sequence shown here is derived from an EMBL/GenBank/DDBJ whole genome shotgun (WGS) entry which is preliminary data.</text>
</comment>
<dbReference type="EC" id="3.1.26.4" evidence="6 14"/>
<proteinExistence type="inferred from homology"/>
<keyword evidence="13 14" id="KW-0460">Magnesium</keyword>
<dbReference type="InterPro" id="IPR036397">
    <property type="entry name" value="RNaseH_sf"/>
</dbReference>
<dbReference type="AlphaFoldDB" id="A0A927HCF1"/>
<keyword evidence="9 14" id="KW-0540">Nuclease</keyword>
<dbReference type="EMBL" id="JACXSI010000017">
    <property type="protein sequence ID" value="MBD3108368.1"/>
    <property type="molecule type" value="Genomic_DNA"/>
</dbReference>
<evidence type="ECO:0000256" key="6">
    <source>
        <dbReference type="ARBA" id="ARBA00012180"/>
    </source>
</evidence>
<comment type="subcellular location">
    <subcellularLocation>
        <location evidence="4 14">Cytoplasm</location>
    </subcellularLocation>
</comment>
<keyword evidence="12 14" id="KW-0378">Hydrolase</keyword>
<organism evidence="17 18">
    <name type="scientific">Peribacillus faecalis</name>
    <dbReference type="NCBI Taxonomy" id="2772559"/>
    <lineage>
        <taxon>Bacteria</taxon>
        <taxon>Bacillati</taxon>
        <taxon>Bacillota</taxon>
        <taxon>Bacilli</taxon>
        <taxon>Bacillales</taxon>
        <taxon>Bacillaceae</taxon>
        <taxon>Peribacillus</taxon>
    </lineage>
</organism>
<dbReference type="InterPro" id="IPR004641">
    <property type="entry name" value="RNase_HIII"/>
</dbReference>
<dbReference type="PIRSF" id="PIRSF037748">
    <property type="entry name" value="RnhC"/>
    <property type="match status" value="1"/>
</dbReference>
<reference evidence="17" key="1">
    <citation type="submission" date="2020-09" db="EMBL/GenBank/DDBJ databases">
        <title>Bacillus faecalis sp. nov., a moderately halophilic bacterium isolated from cow faeces.</title>
        <authorList>
            <person name="Jiang L."/>
            <person name="Lee J."/>
        </authorList>
    </citation>
    <scope>NUCLEOTIDE SEQUENCE</scope>
    <source>
        <strain evidence="17">AGMB 02131</strain>
    </source>
</reference>
<gene>
    <name evidence="14" type="primary">rnhC</name>
    <name evidence="17" type="ORF">IEO70_08310</name>
</gene>
<dbReference type="InterPro" id="IPR024568">
    <property type="entry name" value="RNase_HIII_N"/>
</dbReference>
<evidence type="ECO:0000256" key="14">
    <source>
        <dbReference type="HAMAP-Rule" id="MF_00053"/>
    </source>
</evidence>
<dbReference type="GO" id="GO:0005737">
    <property type="term" value="C:cytoplasm"/>
    <property type="evidence" value="ECO:0007669"/>
    <property type="project" value="UniProtKB-SubCell"/>
</dbReference>
<dbReference type="FunFam" id="3.30.420.10:FF:000047">
    <property type="entry name" value="Ribonuclease HIII"/>
    <property type="match status" value="1"/>
</dbReference>
<evidence type="ECO:0000256" key="4">
    <source>
        <dbReference type="ARBA" id="ARBA00004496"/>
    </source>
</evidence>
<comment type="similarity">
    <text evidence="5 14">Belongs to the RNase HII family. RnhC subfamily.</text>
</comment>
<keyword evidence="11 14" id="KW-0255">Endonuclease</keyword>